<evidence type="ECO:0000313" key="2">
    <source>
        <dbReference type="Proteomes" id="UP000288805"/>
    </source>
</evidence>
<protein>
    <recommendedName>
        <fullName evidence="3">Transposon Ty3-I Gag-Pol polyprotein</fullName>
    </recommendedName>
</protein>
<dbReference type="InterPro" id="IPR053134">
    <property type="entry name" value="RNA-dir_DNA_polymerase"/>
</dbReference>
<evidence type="ECO:0008006" key="3">
    <source>
        <dbReference type="Google" id="ProtNLM"/>
    </source>
</evidence>
<dbReference type="PANTHER" id="PTHR24559">
    <property type="entry name" value="TRANSPOSON TY3-I GAG-POL POLYPROTEIN"/>
    <property type="match status" value="1"/>
</dbReference>
<reference evidence="1 2" key="1">
    <citation type="journal article" date="2018" name="PLoS Genet.">
        <title>Population sequencing reveals clonal diversity and ancestral inbreeding in the grapevine cultivar Chardonnay.</title>
        <authorList>
            <person name="Roach M.J."/>
            <person name="Johnson D.L."/>
            <person name="Bohlmann J."/>
            <person name="van Vuuren H.J."/>
            <person name="Jones S.J."/>
            <person name="Pretorius I.S."/>
            <person name="Schmidt S.A."/>
            <person name="Borneman A.R."/>
        </authorList>
    </citation>
    <scope>NUCLEOTIDE SEQUENCE [LARGE SCALE GENOMIC DNA]</scope>
    <source>
        <strain evidence="2">cv. Chardonnay</strain>
        <tissue evidence="1">Leaf</tissue>
    </source>
</reference>
<dbReference type="InterPro" id="IPR043128">
    <property type="entry name" value="Rev_trsase/Diguanyl_cyclase"/>
</dbReference>
<dbReference type="AlphaFoldDB" id="A0A438GYS0"/>
<dbReference type="EMBL" id="QGNW01000313">
    <property type="protein sequence ID" value="RVW77426.1"/>
    <property type="molecule type" value="Genomic_DNA"/>
</dbReference>
<gene>
    <name evidence="1" type="ORF">CK203_048032</name>
</gene>
<dbReference type="PANTHER" id="PTHR24559:SF457">
    <property type="entry name" value="RNA-DIRECTED DNA POLYMERASE HOMOLOG"/>
    <property type="match status" value="1"/>
</dbReference>
<dbReference type="InterPro" id="IPR043502">
    <property type="entry name" value="DNA/RNA_pol_sf"/>
</dbReference>
<accession>A0A438GYS0</accession>
<evidence type="ECO:0000313" key="1">
    <source>
        <dbReference type="EMBL" id="RVW77426.1"/>
    </source>
</evidence>
<name>A0A438GYS0_VITVI</name>
<sequence>MEFVGKEEIQKQLSVGFLSVVEYPEWLANVVLVPKKTTSTAGHSMLSFMDGFSGYNQILMALEDMEKTSFITEWGTYSYRVMPFGLKNAGATYQRDATTLFYDMMHRDVEFRLRLNPKKCTFGVTSGNLLGHIVSRCGIEVDLEKIRAILDMPVRGLRKRLEAFLADYKFDIQYVTQKSVKWSIVADHLASLRISDDRPIDDDFPDEQFVSMTNIAGWRLYFDSAANQLGFGIGILLISPQGMHHRSEDYARPWSQTVGDSQGFQLGYSADSGFEELRYIHLPRVENQFANVLTTLASMIEIPAGVDFMPS</sequence>
<organism evidence="1 2">
    <name type="scientific">Vitis vinifera</name>
    <name type="common">Grape</name>
    <dbReference type="NCBI Taxonomy" id="29760"/>
    <lineage>
        <taxon>Eukaryota</taxon>
        <taxon>Viridiplantae</taxon>
        <taxon>Streptophyta</taxon>
        <taxon>Embryophyta</taxon>
        <taxon>Tracheophyta</taxon>
        <taxon>Spermatophyta</taxon>
        <taxon>Magnoliopsida</taxon>
        <taxon>eudicotyledons</taxon>
        <taxon>Gunneridae</taxon>
        <taxon>Pentapetalae</taxon>
        <taxon>rosids</taxon>
        <taxon>Vitales</taxon>
        <taxon>Vitaceae</taxon>
        <taxon>Viteae</taxon>
        <taxon>Vitis</taxon>
    </lineage>
</organism>
<dbReference type="CDD" id="cd01647">
    <property type="entry name" value="RT_LTR"/>
    <property type="match status" value="1"/>
</dbReference>
<dbReference type="SUPFAM" id="SSF56672">
    <property type="entry name" value="DNA/RNA polymerases"/>
    <property type="match status" value="1"/>
</dbReference>
<dbReference type="Gene3D" id="3.10.10.10">
    <property type="entry name" value="HIV Type 1 Reverse Transcriptase, subunit A, domain 1"/>
    <property type="match status" value="1"/>
</dbReference>
<dbReference type="Gene3D" id="3.30.70.270">
    <property type="match status" value="1"/>
</dbReference>
<dbReference type="Proteomes" id="UP000288805">
    <property type="component" value="Unassembled WGS sequence"/>
</dbReference>
<comment type="caution">
    <text evidence="1">The sequence shown here is derived from an EMBL/GenBank/DDBJ whole genome shotgun (WGS) entry which is preliminary data.</text>
</comment>
<proteinExistence type="predicted"/>